<gene>
    <name evidence="2" type="ORF">FisN_12Hh155</name>
</gene>
<comment type="similarity">
    <text evidence="1">Belongs to the peptidase M16 family.</text>
</comment>
<keyword evidence="3" id="KW-1185">Reference proteome</keyword>
<proteinExistence type="inferred from homology"/>
<dbReference type="Proteomes" id="UP000198406">
    <property type="component" value="Unassembled WGS sequence"/>
</dbReference>
<protein>
    <recommendedName>
        <fullName evidence="4">Ubiquinol-cytochrome c reductase core subunit 2</fullName>
    </recommendedName>
</protein>
<dbReference type="PANTHER" id="PTHR11851:SF49">
    <property type="entry name" value="MITOCHONDRIAL-PROCESSING PEPTIDASE SUBUNIT ALPHA"/>
    <property type="match status" value="1"/>
</dbReference>
<dbReference type="EMBL" id="BDSP01000203">
    <property type="protein sequence ID" value="GAX23589.1"/>
    <property type="molecule type" value="Genomic_DNA"/>
</dbReference>
<comment type="caution">
    <text evidence="2">The sequence shown here is derived from an EMBL/GenBank/DDBJ whole genome shotgun (WGS) entry which is preliminary data.</text>
</comment>
<evidence type="ECO:0000313" key="2">
    <source>
        <dbReference type="EMBL" id="GAX23589.1"/>
    </source>
</evidence>
<dbReference type="InterPro" id="IPR050361">
    <property type="entry name" value="MPP/UQCRC_Complex"/>
</dbReference>
<reference evidence="2 3" key="1">
    <citation type="journal article" date="2015" name="Plant Cell">
        <title>Oil accumulation by the oleaginous diatom Fistulifera solaris as revealed by the genome and transcriptome.</title>
        <authorList>
            <person name="Tanaka T."/>
            <person name="Maeda Y."/>
            <person name="Veluchamy A."/>
            <person name="Tanaka M."/>
            <person name="Abida H."/>
            <person name="Marechal E."/>
            <person name="Bowler C."/>
            <person name="Muto M."/>
            <person name="Sunaga Y."/>
            <person name="Tanaka M."/>
            <person name="Yoshino T."/>
            <person name="Taniguchi T."/>
            <person name="Fukuda Y."/>
            <person name="Nemoto M."/>
            <person name="Matsumoto M."/>
            <person name="Wong P.S."/>
            <person name="Aburatani S."/>
            <person name="Fujibuchi W."/>
        </authorList>
    </citation>
    <scope>NUCLEOTIDE SEQUENCE [LARGE SCALE GENOMIC DNA]</scope>
    <source>
        <strain evidence="2 3">JPCC DA0580</strain>
    </source>
</reference>
<accession>A0A1Z5KBF9</accession>
<evidence type="ECO:0008006" key="4">
    <source>
        <dbReference type="Google" id="ProtNLM"/>
    </source>
</evidence>
<dbReference type="OrthoDB" id="10251424at2759"/>
<dbReference type="InterPro" id="IPR011249">
    <property type="entry name" value="Metalloenz_LuxS/M16"/>
</dbReference>
<organism evidence="2 3">
    <name type="scientific">Fistulifera solaris</name>
    <name type="common">Oleaginous diatom</name>
    <dbReference type="NCBI Taxonomy" id="1519565"/>
    <lineage>
        <taxon>Eukaryota</taxon>
        <taxon>Sar</taxon>
        <taxon>Stramenopiles</taxon>
        <taxon>Ochrophyta</taxon>
        <taxon>Bacillariophyta</taxon>
        <taxon>Bacillariophyceae</taxon>
        <taxon>Bacillariophycidae</taxon>
        <taxon>Naviculales</taxon>
        <taxon>Naviculaceae</taxon>
        <taxon>Fistulifera</taxon>
    </lineage>
</organism>
<name>A0A1Z5KBF9_FISSO</name>
<dbReference type="PANTHER" id="PTHR11851">
    <property type="entry name" value="METALLOPROTEASE"/>
    <property type="match status" value="1"/>
</dbReference>
<dbReference type="GO" id="GO:0005739">
    <property type="term" value="C:mitochondrion"/>
    <property type="evidence" value="ECO:0007669"/>
    <property type="project" value="TreeGrafter"/>
</dbReference>
<dbReference type="AlphaFoldDB" id="A0A1Z5KBF9"/>
<evidence type="ECO:0000313" key="3">
    <source>
        <dbReference type="Proteomes" id="UP000198406"/>
    </source>
</evidence>
<evidence type="ECO:0000256" key="1">
    <source>
        <dbReference type="ARBA" id="ARBA00007261"/>
    </source>
</evidence>
<dbReference type="InParanoid" id="A0A1Z5KBF9"/>
<sequence>MASAAMQRVLLAAPRRVFAGKKQFSALVSLDYEYPGLPAATPQPAKVTSVSVSTLPNGLTVATEDSCVNSTVIMTYPKAGSAGESLDEQGAALMNKCMNFKSGSGLSSILINRTIEDAGGLPFTTLNRTGASLGFTVAPEMAAGLVPLLATDCSFEKWDVRDALALANTEAEVAGTSAQIVLTENVFAAAYGPQSPAGRPLYSAPPSLDAIRSFRSRAYGLKDAVLTVTGVKDHAAFCAEVESYLADSPVGAGSLPSLAYIGGESRVATQGSGYAHVAIAFPAPASSAVATVVKHFFSAVGGSSGVSGFTADGLVGLYAGSASAGEVTDAMVKVATTSVSADTLQRAKALAKGEALLALESGSKALASAISASVLSGQGFGGPKDIVSAYDAVSEAHVKQALAAMLKNNPSLAAVGDIASVPYHATLRANFA</sequence>
<dbReference type="SUPFAM" id="SSF63411">
    <property type="entry name" value="LuxS/MPP-like metallohydrolase"/>
    <property type="match status" value="2"/>
</dbReference>
<dbReference type="Gene3D" id="3.30.830.10">
    <property type="entry name" value="Metalloenzyme, LuxS/M16 peptidase-like"/>
    <property type="match status" value="2"/>
</dbReference>
<dbReference type="GO" id="GO:0046872">
    <property type="term" value="F:metal ion binding"/>
    <property type="evidence" value="ECO:0007669"/>
    <property type="project" value="InterPro"/>
</dbReference>